<gene>
    <name evidence="2" type="ORF">VP01_1331g1</name>
</gene>
<feature type="compositionally biased region" description="Basic and acidic residues" evidence="1">
    <location>
        <begin position="350"/>
        <end position="362"/>
    </location>
</feature>
<comment type="caution">
    <text evidence="2">The sequence shown here is derived from an EMBL/GenBank/DDBJ whole genome shotgun (WGS) entry which is preliminary data.</text>
</comment>
<dbReference type="Proteomes" id="UP000037035">
    <property type="component" value="Unassembled WGS sequence"/>
</dbReference>
<keyword evidence="3" id="KW-1185">Reference proteome</keyword>
<reference evidence="2 3" key="1">
    <citation type="submission" date="2015-08" db="EMBL/GenBank/DDBJ databases">
        <title>Next Generation Sequencing and Analysis of the Genome of Puccinia sorghi L Schw, the Causal Agent of Maize Common Rust.</title>
        <authorList>
            <person name="Rochi L."/>
            <person name="Burguener G."/>
            <person name="Darino M."/>
            <person name="Turjanski A."/>
            <person name="Kreff E."/>
            <person name="Dieguez M.J."/>
            <person name="Sacco F."/>
        </authorList>
    </citation>
    <scope>NUCLEOTIDE SEQUENCE [LARGE SCALE GENOMIC DNA]</scope>
    <source>
        <strain evidence="2 3">RO10H11247</strain>
    </source>
</reference>
<feature type="compositionally biased region" description="Basic and acidic residues" evidence="1">
    <location>
        <begin position="332"/>
        <end position="343"/>
    </location>
</feature>
<protein>
    <submittedName>
        <fullName evidence="2">Uncharacterized protein</fullName>
    </submittedName>
</protein>
<feature type="compositionally biased region" description="Polar residues" evidence="1">
    <location>
        <begin position="1"/>
        <end position="17"/>
    </location>
</feature>
<name>A0A0L6VME8_9BASI</name>
<proteinExistence type="predicted"/>
<dbReference type="EMBL" id="LAVV01003688">
    <property type="protein sequence ID" value="KNZ61941.1"/>
    <property type="molecule type" value="Genomic_DNA"/>
</dbReference>
<organism evidence="2 3">
    <name type="scientific">Puccinia sorghi</name>
    <dbReference type="NCBI Taxonomy" id="27349"/>
    <lineage>
        <taxon>Eukaryota</taxon>
        <taxon>Fungi</taxon>
        <taxon>Dikarya</taxon>
        <taxon>Basidiomycota</taxon>
        <taxon>Pucciniomycotina</taxon>
        <taxon>Pucciniomycetes</taxon>
        <taxon>Pucciniales</taxon>
        <taxon>Pucciniaceae</taxon>
        <taxon>Puccinia</taxon>
    </lineage>
</organism>
<dbReference type="VEuPathDB" id="FungiDB:VP01_1331g1"/>
<accession>A0A0L6VME8</accession>
<evidence type="ECO:0000256" key="1">
    <source>
        <dbReference type="SAM" id="MobiDB-lite"/>
    </source>
</evidence>
<evidence type="ECO:0000313" key="2">
    <source>
        <dbReference type="EMBL" id="KNZ61941.1"/>
    </source>
</evidence>
<evidence type="ECO:0000313" key="3">
    <source>
        <dbReference type="Proteomes" id="UP000037035"/>
    </source>
</evidence>
<feature type="region of interest" description="Disordered" evidence="1">
    <location>
        <begin position="308"/>
        <end position="372"/>
    </location>
</feature>
<feature type="region of interest" description="Disordered" evidence="1">
    <location>
        <begin position="1"/>
        <end position="68"/>
    </location>
</feature>
<sequence length="585" mass="64042">MIWFFSTQPRTNKQTNKQSDHHTQLSYKNTRKENQQGNSGERESQRNIKGFTTCSSNGSGLKSGGLESSKRDLRRMSHVGPHGCRSFAAASAHTAECAGLNSEIKDTNYCHLHNFQEIHYLTTQMILSLLQEILRINRVCKGEEPPTGNNEEGKHKISTQTLLQNRKAFEATSRPQQDFCSLGLRKIKKEDLHATLPKNLAQLPSVDMQKQSGSFCCYSNLSPRLIQPSFDAQSPCILHSDCAKTSTYAKIWSLDDSLAGACAGACCMSTTAGIRMGAQGISNTPPVVKISVGDFEVKEELKSRLKYPQLESPLASSKGGLDSRQGTIGPDNKQDRTSDRNREQGTGTGDRSRTGDRNRTGEVRQTGTGMGTWIGTGNWDRVEVVCDEGEEEVTPSSNQPITINTIPSGELSQCVGAWAYNLQMDVDHRTQTSSVRASNPTLIHVVFHFIRPILSSSLSSILISSTSWSSLADLDMPDISGFFIQCVLVSFLQSQKLLVSTAFCCLSSPSPSSPISIFKYFASDTSFRQHLISIPRVQSQRMSAVVAVRIGLSVTVSLLIGDSDATALTPIYPQRSTATPQTSLL</sequence>
<feature type="compositionally biased region" description="Basic and acidic residues" evidence="1">
    <location>
        <begin position="30"/>
        <end position="46"/>
    </location>
</feature>
<dbReference type="AlphaFoldDB" id="A0A0L6VME8"/>
<feature type="compositionally biased region" description="Low complexity" evidence="1">
    <location>
        <begin position="55"/>
        <end position="67"/>
    </location>
</feature>